<proteinExistence type="predicted"/>
<dbReference type="Proteomes" id="UP000294737">
    <property type="component" value="Unassembled WGS sequence"/>
</dbReference>
<evidence type="ECO:0000313" key="1">
    <source>
        <dbReference type="EMBL" id="TDN94061.1"/>
    </source>
</evidence>
<dbReference type="InterPro" id="IPR036680">
    <property type="entry name" value="SPOR-like_sf"/>
</dbReference>
<sequence length="246" mass="26472">MLKILFGLLLLINGGLFAYQQGYLDTLSPSSREPSRLTQQLNADKLKLIATTVAVAADDKASAKSETKVAAVVAPAEPEKNLARADKMSNGLACAEVGNFDTVEAKKFETQLAGLSLGDRLTRRAIPENARHMVYIPPLANKETADKKAGELKRLGVQDFFVIQDNSPLQWGISLGIFKSEEAARNQLAALNQKGVRSARVGAHTPSTTKVAFQLRGLDVAAKNSVAKIKEAFPKQELRECSAAAV</sequence>
<dbReference type="GO" id="GO:0042834">
    <property type="term" value="F:peptidoglycan binding"/>
    <property type="evidence" value="ECO:0007669"/>
    <property type="project" value="InterPro"/>
</dbReference>
<keyword evidence="2" id="KW-1185">Reference proteome</keyword>
<evidence type="ECO:0000313" key="2">
    <source>
        <dbReference type="Proteomes" id="UP000294737"/>
    </source>
</evidence>
<protein>
    <recommendedName>
        <fullName evidence="3">Sporulation related protein</fullName>
    </recommendedName>
</protein>
<name>A0A4R6GGJ2_9BURK</name>
<evidence type="ECO:0008006" key="3">
    <source>
        <dbReference type="Google" id="ProtNLM"/>
    </source>
</evidence>
<dbReference type="EMBL" id="SNWF01000004">
    <property type="protein sequence ID" value="TDN94061.1"/>
    <property type="molecule type" value="Genomic_DNA"/>
</dbReference>
<dbReference type="RefSeq" id="WP_112990723.1">
    <property type="nucleotide sequence ID" value="NZ_PTLZ01000001.1"/>
</dbReference>
<dbReference type="OrthoDB" id="5298866at2"/>
<accession>A0A4R6GGJ2</accession>
<dbReference type="SUPFAM" id="SSF110997">
    <property type="entry name" value="Sporulation related repeat"/>
    <property type="match status" value="1"/>
</dbReference>
<reference evidence="1 2" key="1">
    <citation type="submission" date="2019-03" db="EMBL/GenBank/DDBJ databases">
        <title>Genomic Encyclopedia of Type Strains, Phase IV (KMG-IV): sequencing the most valuable type-strain genomes for metagenomic binning, comparative biology and taxonomic classification.</title>
        <authorList>
            <person name="Goeker M."/>
        </authorList>
    </citation>
    <scope>NUCLEOTIDE SEQUENCE [LARGE SCALE GENOMIC DNA]</scope>
    <source>
        <strain evidence="1 2">DSM 18555</strain>
    </source>
</reference>
<comment type="caution">
    <text evidence="1">The sequence shown here is derived from an EMBL/GenBank/DDBJ whole genome shotgun (WGS) entry which is preliminary data.</text>
</comment>
<organism evidence="1 2">
    <name type="scientific">Herminiimonas fonticola</name>
    <dbReference type="NCBI Taxonomy" id="303380"/>
    <lineage>
        <taxon>Bacteria</taxon>
        <taxon>Pseudomonadati</taxon>
        <taxon>Pseudomonadota</taxon>
        <taxon>Betaproteobacteria</taxon>
        <taxon>Burkholderiales</taxon>
        <taxon>Oxalobacteraceae</taxon>
        <taxon>Herminiimonas</taxon>
    </lineage>
</organism>
<gene>
    <name evidence="1" type="ORF">EV677_0602</name>
</gene>
<dbReference type="AlphaFoldDB" id="A0A4R6GGJ2"/>